<proteinExistence type="predicted"/>
<dbReference type="AlphaFoldDB" id="A0A0N5BB90"/>
<evidence type="ECO:0000256" key="4">
    <source>
        <dbReference type="ARBA" id="ARBA00022723"/>
    </source>
</evidence>
<keyword evidence="6" id="KW-0106">Calcium</keyword>
<dbReference type="GO" id="GO:0012505">
    <property type="term" value="C:endomembrane system"/>
    <property type="evidence" value="ECO:0007669"/>
    <property type="project" value="UniProtKB-SubCell"/>
</dbReference>
<accession>A0A0N5BB90</accession>
<evidence type="ECO:0000256" key="7">
    <source>
        <dbReference type="ARBA" id="ARBA00023136"/>
    </source>
</evidence>
<dbReference type="STRING" id="174720.A0A0N5BB90"/>
<sequence length="178" mass="20930">MAYNFNVHYAAADALFIILDRDRSGFITMDEFQRGIFNGTTERFDMDTISLLFSIVDRDGLKKLNMLQFRIAFSYVEGWRRAFHRVDRNKSGTVEVTEFKEILLYMGYRISDASILLFVTRFARKRYMTLFMDDFIRAVITLQILTEAFRVKDIGHQGFIQLNYEEFLLIIGQSGLVR</sequence>
<comment type="subcellular location">
    <subcellularLocation>
        <location evidence="2">Cytoplasm</location>
    </subcellularLocation>
    <subcellularLocation>
        <location evidence="1">Endomembrane system</location>
    </subcellularLocation>
</comment>
<evidence type="ECO:0000313" key="10">
    <source>
        <dbReference type="WBParaSite" id="SPAL_0000330000.1"/>
    </source>
</evidence>
<protein>
    <submittedName>
        <fullName evidence="10">EF-hand domain-containing protein</fullName>
    </submittedName>
</protein>
<dbReference type="Proteomes" id="UP000046392">
    <property type="component" value="Unplaced"/>
</dbReference>
<dbReference type="PANTHER" id="PTHR46735">
    <property type="entry name" value="CALPAIN, SMALL SUBUNIT 1 A-RELATED"/>
    <property type="match status" value="1"/>
</dbReference>
<dbReference type="PANTHER" id="PTHR46735:SF3">
    <property type="entry name" value="CALPAIN SMALL SUBUNIT 1-RELATED"/>
    <property type="match status" value="1"/>
</dbReference>
<evidence type="ECO:0000256" key="2">
    <source>
        <dbReference type="ARBA" id="ARBA00004496"/>
    </source>
</evidence>
<dbReference type="SUPFAM" id="SSF47473">
    <property type="entry name" value="EF-hand"/>
    <property type="match status" value="1"/>
</dbReference>
<keyword evidence="4" id="KW-0479">Metal-binding</keyword>
<name>A0A0N5BB90_STREA</name>
<feature type="domain" description="EF-hand" evidence="8">
    <location>
        <begin position="7"/>
        <end position="42"/>
    </location>
</feature>
<dbReference type="InterPro" id="IPR018247">
    <property type="entry name" value="EF_Hand_1_Ca_BS"/>
</dbReference>
<dbReference type="PROSITE" id="PS00018">
    <property type="entry name" value="EF_HAND_1"/>
    <property type="match status" value="2"/>
</dbReference>
<keyword evidence="5" id="KW-0677">Repeat</keyword>
<dbReference type="InterPro" id="IPR002048">
    <property type="entry name" value="EF_hand_dom"/>
</dbReference>
<reference evidence="10" key="1">
    <citation type="submission" date="2017-02" db="UniProtKB">
        <authorList>
            <consortium name="WormBaseParasite"/>
        </authorList>
    </citation>
    <scope>IDENTIFICATION</scope>
</reference>
<keyword evidence="9" id="KW-1185">Reference proteome</keyword>
<evidence type="ECO:0000313" key="9">
    <source>
        <dbReference type="Proteomes" id="UP000046392"/>
    </source>
</evidence>
<dbReference type="PROSITE" id="PS50222">
    <property type="entry name" value="EF_HAND_2"/>
    <property type="match status" value="2"/>
</dbReference>
<keyword evidence="7" id="KW-0472">Membrane</keyword>
<feature type="domain" description="EF-hand" evidence="8">
    <location>
        <begin position="74"/>
        <end position="109"/>
    </location>
</feature>
<evidence type="ECO:0000256" key="5">
    <source>
        <dbReference type="ARBA" id="ARBA00022737"/>
    </source>
</evidence>
<dbReference type="Gene3D" id="1.10.238.10">
    <property type="entry name" value="EF-hand"/>
    <property type="match status" value="1"/>
</dbReference>
<organism evidence="9 10">
    <name type="scientific">Strongyloides papillosus</name>
    <name type="common">Intestinal threadworm</name>
    <dbReference type="NCBI Taxonomy" id="174720"/>
    <lineage>
        <taxon>Eukaryota</taxon>
        <taxon>Metazoa</taxon>
        <taxon>Ecdysozoa</taxon>
        <taxon>Nematoda</taxon>
        <taxon>Chromadorea</taxon>
        <taxon>Rhabditida</taxon>
        <taxon>Tylenchina</taxon>
        <taxon>Panagrolaimomorpha</taxon>
        <taxon>Strongyloidoidea</taxon>
        <taxon>Strongyloididae</taxon>
        <taxon>Strongyloides</taxon>
    </lineage>
</organism>
<dbReference type="GO" id="GO:0005737">
    <property type="term" value="C:cytoplasm"/>
    <property type="evidence" value="ECO:0007669"/>
    <property type="project" value="UniProtKB-SubCell"/>
</dbReference>
<dbReference type="GO" id="GO:0005509">
    <property type="term" value="F:calcium ion binding"/>
    <property type="evidence" value="ECO:0007669"/>
    <property type="project" value="InterPro"/>
</dbReference>
<evidence type="ECO:0000256" key="3">
    <source>
        <dbReference type="ARBA" id="ARBA00022490"/>
    </source>
</evidence>
<keyword evidence="3" id="KW-0963">Cytoplasm</keyword>
<evidence type="ECO:0000256" key="6">
    <source>
        <dbReference type="ARBA" id="ARBA00022837"/>
    </source>
</evidence>
<dbReference type="Pfam" id="PF13202">
    <property type="entry name" value="EF-hand_5"/>
    <property type="match status" value="1"/>
</dbReference>
<evidence type="ECO:0000259" key="8">
    <source>
        <dbReference type="PROSITE" id="PS50222"/>
    </source>
</evidence>
<evidence type="ECO:0000256" key="1">
    <source>
        <dbReference type="ARBA" id="ARBA00004308"/>
    </source>
</evidence>
<dbReference type="WBParaSite" id="SPAL_0000330000.1">
    <property type="protein sequence ID" value="SPAL_0000330000.1"/>
    <property type="gene ID" value="SPAL_0000330000"/>
</dbReference>
<dbReference type="InterPro" id="IPR011992">
    <property type="entry name" value="EF-hand-dom_pair"/>
</dbReference>
<dbReference type="SMART" id="SM00054">
    <property type="entry name" value="EFh"/>
    <property type="match status" value="3"/>
</dbReference>
<dbReference type="Pfam" id="PF13405">
    <property type="entry name" value="EF-hand_6"/>
    <property type="match status" value="1"/>
</dbReference>